<dbReference type="EC" id="3.1.-.-" evidence="1"/>
<dbReference type="STRING" id="1855823.MCCS_15900"/>
<dbReference type="GeneID" id="35295699"/>
<keyword evidence="1" id="KW-0540">Nuclease</keyword>
<dbReference type="InterPro" id="IPR005227">
    <property type="entry name" value="YqgF"/>
</dbReference>
<dbReference type="SUPFAM" id="SSF53098">
    <property type="entry name" value="Ribonuclease H-like"/>
    <property type="match status" value="1"/>
</dbReference>
<dbReference type="RefSeq" id="WP_086042803.1">
    <property type="nucleotide sequence ID" value="NZ_CBCRZA010000002.1"/>
</dbReference>
<dbReference type="PANTHER" id="PTHR33317:SF4">
    <property type="entry name" value="POLYNUCLEOTIDYL TRANSFERASE, RIBONUCLEASE H-LIKE SUPERFAMILY PROTEIN"/>
    <property type="match status" value="1"/>
</dbReference>
<dbReference type="InterPro" id="IPR012337">
    <property type="entry name" value="RNaseH-like_sf"/>
</dbReference>
<protein>
    <recommendedName>
        <fullName evidence="1">Putative pre-16S rRNA nuclease</fullName>
        <ecNumber evidence="1">3.1.-.-</ecNumber>
    </recommendedName>
</protein>
<dbReference type="InterPro" id="IPR006641">
    <property type="entry name" value="YqgF/RNaseH-like_dom"/>
</dbReference>
<dbReference type="HAMAP" id="MF_00651">
    <property type="entry name" value="Nuclease_YqgF"/>
    <property type="match status" value="1"/>
</dbReference>
<gene>
    <name evidence="2" type="primary">yrrK</name>
    <name evidence="2" type="ORF">MCCS_15900</name>
</gene>
<comment type="subcellular location">
    <subcellularLocation>
        <location evidence="1">Cytoplasm</location>
    </subcellularLocation>
</comment>
<dbReference type="KEGG" id="mcak:MCCS_15900"/>
<evidence type="ECO:0000313" key="2">
    <source>
        <dbReference type="EMBL" id="ARQ07230.1"/>
    </source>
</evidence>
<dbReference type="GO" id="GO:0000967">
    <property type="term" value="P:rRNA 5'-end processing"/>
    <property type="evidence" value="ECO:0007669"/>
    <property type="project" value="UniProtKB-UniRule"/>
</dbReference>
<comment type="similarity">
    <text evidence="1">Belongs to the YqgF HJR family.</text>
</comment>
<dbReference type="NCBIfam" id="TIGR00250">
    <property type="entry name" value="RNAse_H_YqgF"/>
    <property type="match status" value="1"/>
</dbReference>
<organism evidence="2 3">
    <name type="scientific">Macrococcoides canis</name>
    <dbReference type="NCBI Taxonomy" id="1855823"/>
    <lineage>
        <taxon>Bacteria</taxon>
        <taxon>Bacillati</taxon>
        <taxon>Bacillota</taxon>
        <taxon>Bacilli</taxon>
        <taxon>Bacillales</taxon>
        <taxon>Staphylococcaceae</taxon>
        <taxon>Macrococcoides</taxon>
    </lineage>
</organism>
<dbReference type="CDD" id="cd16964">
    <property type="entry name" value="YqgF"/>
    <property type="match status" value="1"/>
</dbReference>
<dbReference type="OrthoDB" id="9796140at2"/>
<evidence type="ECO:0000256" key="1">
    <source>
        <dbReference type="HAMAP-Rule" id="MF_00651"/>
    </source>
</evidence>
<name>A0A1W7ADM9_9STAP</name>
<keyword evidence="1" id="KW-0963">Cytoplasm</keyword>
<dbReference type="SMART" id="SM00732">
    <property type="entry name" value="YqgFc"/>
    <property type="match status" value="1"/>
</dbReference>
<dbReference type="GO" id="GO:0016788">
    <property type="term" value="F:hydrolase activity, acting on ester bonds"/>
    <property type="evidence" value="ECO:0007669"/>
    <property type="project" value="UniProtKB-UniRule"/>
</dbReference>
<dbReference type="Pfam" id="PF03652">
    <property type="entry name" value="RuvX"/>
    <property type="match status" value="1"/>
</dbReference>
<accession>A0A1W7ADM9</accession>
<reference evidence="2 3" key="1">
    <citation type="journal article" date="2017" name="Int. J. Syst. Evol. Microbiol.">
        <title>Macrococcus canis sp. nov., a skin bacterium associated with infections in dogs.</title>
        <authorList>
            <person name="Gobeli Brawand S."/>
            <person name="Cotting K."/>
            <person name="Gomez-Sanz E."/>
            <person name="Collaud A."/>
            <person name="Thomann A."/>
            <person name="Brodard I."/>
            <person name="Rodriguez-Campos S."/>
            <person name="Strauss C."/>
            <person name="Perreten V."/>
        </authorList>
    </citation>
    <scope>NUCLEOTIDE SEQUENCE [LARGE SCALE GENOMIC DNA]</scope>
    <source>
        <strain evidence="2 3">KM45013</strain>
    </source>
</reference>
<proteinExistence type="inferred from homology"/>
<keyword evidence="1 2" id="KW-0378">Hydrolase</keyword>
<comment type="function">
    <text evidence="1">Could be a nuclease involved in processing of the 5'-end of pre-16S rRNA.</text>
</comment>
<dbReference type="EMBL" id="CP021059">
    <property type="protein sequence ID" value="ARQ07230.1"/>
    <property type="molecule type" value="Genomic_DNA"/>
</dbReference>
<dbReference type="Gene3D" id="3.30.420.140">
    <property type="entry name" value="YqgF/RNase H-like domain"/>
    <property type="match status" value="1"/>
</dbReference>
<evidence type="ECO:0000313" key="3">
    <source>
        <dbReference type="Proteomes" id="UP000194154"/>
    </source>
</evidence>
<dbReference type="AlphaFoldDB" id="A0A1W7ADM9"/>
<dbReference type="InterPro" id="IPR037027">
    <property type="entry name" value="YqgF/RNaseH-like_dom_sf"/>
</dbReference>
<dbReference type="PANTHER" id="PTHR33317">
    <property type="entry name" value="POLYNUCLEOTIDYL TRANSFERASE, RIBONUCLEASE H-LIKE SUPERFAMILY PROTEIN"/>
    <property type="match status" value="1"/>
</dbReference>
<dbReference type="Proteomes" id="UP000194154">
    <property type="component" value="Chromosome"/>
</dbReference>
<dbReference type="GO" id="GO:0005829">
    <property type="term" value="C:cytosol"/>
    <property type="evidence" value="ECO:0007669"/>
    <property type="project" value="TreeGrafter"/>
</dbReference>
<keyword evidence="1" id="KW-0690">Ribosome biogenesis</keyword>
<dbReference type="GO" id="GO:0004518">
    <property type="term" value="F:nuclease activity"/>
    <property type="evidence" value="ECO:0007669"/>
    <property type="project" value="UniProtKB-KW"/>
</dbReference>
<sequence>MNKSIGLDVGSKTIGVALSDAMGWTAQGLTTLRIDEANEDYGIEALKEIIESNNVTTAVIGLPKNMNNTIGPSGEASLHFSEILKSACPELEIIMWDERLSTVGAERSLLEADVSRKKRKQVIDKMAAVFILQGYLNSK</sequence>
<keyword evidence="3" id="KW-1185">Reference proteome</keyword>